<reference evidence="1 3" key="1">
    <citation type="journal article" date="2014" name="BMC Genomics">
        <title>Genome sequence of Anopheles sinensis provides insight into genetics basis of mosquito competence for malaria parasites.</title>
        <authorList>
            <person name="Zhou D."/>
            <person name="Zhang D."/>
            <person name="Ding G."/>
            <person name="Shi L."/>
            <person name="Hou Q."/>
            <person name="Ye Y."/>
            <person name="Xu Y."/>
            <person name="Zhou H."/>
            <person name="Xiong C."/>
            <person name="Li S."/>
            <person name="Yu J."/>
            <person name="Hong S."/>
            <person name="Yu X."/>
            <person name="Zou P."/>
            <person name="Chen C."/>
            <person name="Chang X."/>
            <person name="Wang W."/>
            <person name="Lv Y."/>
            <person name="Sun Y."/>
            <person name="Ma L."/>
            <person name="Shen B."/>
            <person name="Zhu C."/>
        </authorList>
    </citation>
    <scope>NUCLEOTIDE SEQUENCE [LARGE SCALE GENOMIC DNA]</scope>
</reference>
<reference evidence="2" key="2">
    <citation type="submission" date="2020-05" db="UniProtKB">
        <authorList>
            <consortium name="EnsemblMetazoa"/>
        </authorList>
    </citation>
    <scope>IDENTIFICATION</scope>
</reference>
<dbReference type="EMBL" id="ATLV01024250">
    <property type="status" value="NOT_ANNOTATED_CDS"/>
    <property type="molecule type" value="Genomic_DNA"/>
</dbReference>
<dbReference type="EMBL" id="KE525350">
    <property type="protein sequence ID" value="KFB51097.1"/>
    <property type="molecule type" value="Genomic_DNA"/>
</dbReference>
<accession>A0A084WLK3</accession>
<evidence type="ECO:0000313" key="2">
    <source>
        <dbReference type="EnsemblMetazoa" id="ASIC019154-PA"/>
    </source>
</evidence>
<dbReference type="Proteomes" id="UP000030765">
    <property type="component" value="Unassembled WGS sequence"/>
</dbReference>
<organism evidence="1">
    <name type="scientific">Anopheles sinensis</name>
    <name type="common">Mosquito</name>
    <dbReference type="NCBI Taxonomy" id="74873"/>
    <lineage>
        <taxon>Eukaryota</taxon>
        <taxon>Metazoa</taxon>
        <taxon>Ecdysozoa</taxon>
        <taxon>Arthropoda</taxon>
        <taxon>Hexapoda</taxon>
        <taxon>Insecta</taxon>
        <taxon>Pterygota</taxon>
        <taxon>Neoptera</taxon>
        <taxon>Endopterygota</taxon>
        <taxon>Diptera</taxon>
        <taxon>Nematocera</taxon>
        <taxon>Culicoidea</taxon>
        <taxon>Culicidae</taxon>
        <taxon>Anophelinae</taxon>
        <taxon>Anopheles</taxon>
    </lineage>
</organism>
<dbReference type="EnsemblMetazoa" id="ASIC019154-RA">
    <property type="protein sequence ID" value="ASIC019154-PA"/>
    <property type="gene ID" value="ASIC019154"/>
</dbReference>
<dbReference type="VEuPathDB" id="VectorBase:ASIC019154"/>
<sequence>MRSLKENGVRVEGSLVERKVEKNEPGRISTEYLIKPTRPTEGYVSIGTGNICQTRDRSRAFSTLSSAKSVDEASSIRSCYNLIFAGAHKHIQLQMHHHCRDGASSSTIVLGAADTPLHGHVGEKSLIHFSSPDKAETLLEAPSAMRCVCHTLDLAGLTPKVIVYR</sequence>
<name>A0A084WLK3_ANOSI</name>
<protein>
    <submittedName>
        <fullName evidence="1 2">Phospholipase D</fullName>
    </submittedName>
</protein>
<evidence type="ECO:0000313" key="3">
    <source>
        <dbReference type="Proteomes" id="UP000030765"/>
    </source>
</evidence>
<dbReference type="AlphaFoldDB" id="A0A084WLK3"/>
<keyword evidence="3" id="KW-1185">Reference proteome</keyword>
<gene>
    <name evidence="1" type="ORF">ZHAS_00019154</name>
</gene>
<proteinExistence type="predicted"/>
<evidence type="ECO:0000313" key="1">
    <source>
        <dbReference type="EMBL" id="KFB51097.1"/>
    </source>
</evidence>